<evidence type="ECO:0000256" key="3">
    <source>
        <dbReference type="SAM" id="SignalP"/>
    </source>
</evidence>
<evidence type="ECO:0008006" key="7">
    <source>
        <dbReference type="Google" id="ProtNLM"/>
    </source>
</evidence>
<reference evidence="6" key="2">
    <citation type="submission" date="2012-11" db="EMBL/GenBank/DDBJ databases">
        <authorList>
            <person name="Kuo A."/>
            <person name="Curtis B.A."/>
            <person name="Tanifuji G."/>
            <person name="Burki F."/>
            <person name="Gruber A."/>
            <person name="Irimia M."/>
            <person name="Maruyama S."/>
            <person name="Arias M.C."/>
            <person name="Ball S.G."/>
            <person name="Gile G.H."/>
            <person name="Hirakawa Y."/>
            <person name="Hopkins J.F."/>
            <person name="Rensing S.A."/>
            <person name="Schmutz J."/>
            <person name="Symeonidi A."/>
            <person name="Elias M."/>
            <person name="Eveleigh R.J."/>
            <person name="Herman E.K."/>
            <person name="Klute M.J."/>
            <person name="Nakayama T."/>
            <person name="Obornik M."/>
            <person name="Reyes-Prieto A."/>
            <person name="Armbrust E.V."/>
            <person name="Aves S.J."/>
            <person name="Beiko R.G."/>
            <person name="Coutinho P."/>
            <person name="Dacks J.B."/>
            <person name="Durnford D.G."/>
            <person name="Fast N.M."/>
            <person name="Green B.R."/>
            <person name="Grisdale C."/>
            <person name="Hempe F."/>
            <person name="Henrissat B."/>
            <person name="Hoppner M.P."/>
            <person name="Ishida K.-I."/>
            <person name="Kim E."/>
            <person name="Koreny L."/>
            <person name="Kroth P.G."/>
            <person name="Liu Y."/>
            <person name="Malik S.-B."/>
            <person name="Maier U.G."/>
            <person name="McRose D."/>
            <person name="Mock T."/>
            <person name="Neilson J.A."/>
            <person name="Onodera N.T."/>
            <person name="Poole A.M."/>
            <person name="Pritham E.J."/>
            <person name="Richards T.A."/>
            <person name="Rocap G."/>
            <person name="Roy S.W."/>
            <person name="Sarai C."/>
            <person name="Schaack S."/>
            <person name="Shirato S."/>
            <person name="Slamovits C.H."/>
            <person name="Spencer D.F."/>
            <person name="Suzuki S."/>
            <person name="Worden A.Z."/>
            <person name="Zauner S."/>
            <person name="Barry K."/>
            <person name="Bell C."/>
            <person name="Bharti A.K."/>
            <person name="Crow J.A."/>
            <person name="Grimwood J."/>
            <person name="Kramer R."/>
            <person name="Lindquist E."/>
            <person name="Lucas S."/>
            <person name="Salamov A."/>
            <person name="McFadden G.I."/>
            <person name="Lane C.E."/>
            <person name="Keeling P.J."/>
            <person name="Gray M.W."/>
            <person name="Grigoriev I.V."/>
            <person name="Archibald J.M."/>
        </authorList>
    </citation>
    <scope>NUCLEOTIDE SEQUENCE</scope>
    <source>
        <strain evidence="6">CCMP2712</strain>
    </source>
</reference>
<feature type="transmembrane region" description="Helical" evidence="2">
    <location>
        <begin position="261"/>
        <end position="279"/>
    </location>
</feature>
<reference evidence="4 6" key="1">
    <citation type="journal article" date="2012" name="Nature">
        <title>Algal genomes reveal evolutionary mosaicism and the fate of nucleomorphs.</title>
        <authorList>
            <consortium name="DOE Joint Genome Institute"/>
            <person name="Curtis B.A."/>
            <person name="Tanifuji G."/>
            <person name="Burki F."/>
            <person name="Gruber A."/>
            <person name="Irimia M."/>
            <person name="Maruyama S."/>
            <person name="Arias M.C."/>
            <person name="Ball S.G."/>
            <person name="Gile G.H."/>
            <person name="Hirakawa Y."/>
            <person name="Hopkins J.F."/>
            <person name="Kuo A."/>
            <person name="Rensing S.A."/>
            <person name="Schmutz J."/>
            <person name="Symeonidi A."/>
            <person name="Elias M."/>
            <person name="Eveleigh R.J."/>
            <person name="Herman E.K."/>
            <person name="Klute M.J."/>
            <person name="Nakayama T."/>
            <person name="Obornik M."/>
            <person name="Reyes-Prieto A."/>
            <person name="Armbrust E.V."/>
            <person name="Aves S.J."/>
            <person name="Beiko R.G."/>
            <person name="Coutinho P."/>
            <person name="Dacks J.B."/>
            <person name="Durnford D.G."/>
            <person name="Fast N.M."/>
            <person name="Green B.R."/>
            <person name="Grisdale C.J."/>
            <person name="Hempel F."/>
            <person name="Henrissat B."/>
            <person name="Hoppner M.P."/>
            <person name="Ishida K."/>
            <person name="Kim E."/>
            <person name="Koreny L."/>
            <person name="Kroth P.G."/>
            <person name="Liu Y."/>
            <person name="Malik S.B."/>
            <person name="Maier U.G."/>
            <person name="McRose D."/>
            <person name="Mock T."/>
            <person name="Neilson J.A."/>
            <person name="Onodera N.T."/>
            <person name="Poole A.M."/>
            <person name="Pritham E.J."/>
            <person name="Richards T.A."/>
            <person name="Rocap G."/>
            <person name="Roy S.W."/>
            <person name="Sarai C."/>
            <person name="Schaack S."/>
            <person name="Shirato S."/>
            <person name="Slamovits C.H."/>
            <person name="Spencer D.F."/>
            <person name="Suzuki S."/>
            <person name="Worden A.Z."/>
            <person name="Zauner S."/>
            <person name="Barry K."/>
            <person name="Bell C."/>
            <person name="Bharti A.K."/>
            <person name="Crow J.A."/>
            <person name="Grimwood J."/>
            <person name="Kramer R."/>
            <person name="Lindquist E."/>
            <person name="Lucas S."/>
            <person name="Salamov A."/>
            <person name="McFadden G.I."/>
            <person name="Lane C.E."/>
            <person name="Keeling P.J."/>
            <person name="Gray M.W."/>
            <person name="Grigoriev I.V."/>
            <person name="Archibald J.M."/>
        </authorList>
    </citation>
    <scope>NUCLEOTIDE SEQUENCE</scope>
    <source>
        <strain evidence="4 6">CCMP2712</strain>
    </source>
</reference>
<keyword evidence="2" id="KW-0812">Transmembrane</keyword>
<evidence type="ECO:0000313" key="4">
    <source>
        <dbReference type="EMBL" id="EKX43824.1"/>
    </source>
</evidence>
<keyword evidence="1" id="KW-0175">Coiled coil</keyword>
<feature type="transmembrane region" description="Helical" evidence="2">
    <location>
        <begin position="232"/>
        <end position="249"/>
    </location>
</feature>
<dbReference type="HOGENOM" id="CLU_070933_0_0_1"/>
<sequence>MLARAALIGACLAMTEGFSPSFTTGRTLGLRAGARAHAQGVQIARCQQKREAGESVAEYENRLESFRRTATAAVPSGLLLSQLAFPFQEAAAKGAEYGLLEGKAVALIHPAIMIALYGFTLFTGYQGLMWRKIRELGDEMKPLQDEARKLKAEIESLTAAEKPTSSVESKLKSVEKELETMTEERKKLLAGGYRDKHFALASLLLASGVTFSIEGCFDTYFRTGKLFPGPHLFAGAGITVLWAIAASLVPEMQKGNQNARSMHIGINAIILGLFTWQIPTGWKILDNVLNKVPWVPVPPPV</sequence>
<evidence type="ECO:0000313" key="6">
    <source>
        <dbReference type="Proteomes" id="UP000011087"/>
    </source>
</evidence>
<dbReference type="PANTHER" id="PTHR34679:SF2">
    <property type="entry name" value="OS02G0122500 PROTEIN"/>
    <property type="match status" value="1"/>
</dbReference>
<keyword evidence="6" id="KW-1185">Reference proteome</keyword>
<dbReference type="Proteomes" id="UP000011087">
    <property type="component" value="Unassembled WGS sequence"/>
</dbReference>
<gene>
    <name evidence="4" type="ORF">GUITHDRAFT_159775</name>
</gene>
<dbReference type="STRING" id="905079.L1J6V5"/>
<feature type="chain" id="PRO_5008771029" description="DUF4079 domain-containing protein" evidence="3">
    <location>
        <begin position="18"/>
        <end position="301"/>
    </location>
</feature>
<dbReference type="EnsemblProtists" id="EKX43824">
    <property type="protein sequence ID" value="EKX43824"/>
    <property type="gene ID" value="GUITHDRAFT_159775"/>
</dbReference>
<keyword evidence="2" id="KW-1133">Transmembrane helix</keyword>
<dbReference type="RefSeq" id="XP_005830804.1">
    <property type="nucleotide sequence ID" value="XM_005830747.1"/>
</dbReference>
<keyword evidence="3" id="KW-0732">Signal</keyword>
<dbReference type="KEGG" id="gtt:GUITHDRAFT_159775"/>
<organism evidence="4">
    <name type="scientific">Guillardia theta (strain CCMP2712)</name>
    <name type="common">Cryptophyte</name>
    <dbReference type="NCBI Taxonomy" id="905079"/>
    <lineage>
        <taxon>Eukaryota</taxon>
        <taxon>Cryptophyceae</taxon>
        <taxon>Pyrenomonadales</taxon>
        <taxon>Geminigeraceae</taxon>
        <taxon>Guillardia</taxon>
    </lineage>
</organism>
<dbReference type="EMBL" id="JH993008">
    <property type="protein sequence ID" value="EKX43824.1"/>
    <property type="molecule type" value="Genomic_DNA"/>
</dbReference>
<dbReference type="InterPro" id="IPR025067">
    <property type="entry name" value="DUF4079"/>
</dbReference>
<evidence type="ECO:0000256" key="2">
    <source>
        <dbReference type="SAM" id="Phobius"/>
    </source>
</evidence>
<name>L1J6V5_GUITC</name>
<dbReference type="eggNOG" id="ENOG502QT15">
    <property type="taxonomic scope" value="Eukaryota"/>
</dbReference>
<feature type="transmembrane region" description="Helical" evidence="2">
    <location>
        <begin position="104"/>
        <end position="125"/>
    </location>
</feature>
<protein>
    <recommendedName>
        <fullName evidence="7">DUF4079 domain-containing protein</fullName>
    </recommendedName>
</protein>
<dbReference type="PaxDb" id="55529-EKX43824"/>
<feature type="signal peptide" evidence="3">
    <location>
        <begin position="1"/>
        <end position="17"/>
    </location>
</feature>
<evidence type="ECO:0000256" key="1">
    <source>
        <dbReference type="SAM" id="Coils"/>
    </source>
</evidence>
<reference evidence="5" key="3">
    <citation type="submission" date="2015-06" db="UniProtKB">
        <authorList>
            <consortium name="EnsemblProtists"/>
        </authorList>
    </citation>
    <scope>IDENTIFICATION</scope>
</reference>
<dbReference type="AlphaFoldDB" id="L1J6V5"/>
<feature type="coiled-coil region" evidence="1">
    <location>
        <begin position="133"/>
        <end position="191"/>
    </location>
</feature>
<feature type="transmembrane region" description="Helical" evidence="2">
    <location>
        <begin position="198"/>
        <end position="220"/>
    </location>
</feature>
<proteinExistence type="predicted"/>
<dbReference type="OrthoDB" id="4914at2759"/>
<dbReference type="GeneID" id="17300371"/>
<accession>L1J6V5</accession>
<keyword evidence="2" id="KW-0472">Membrane</keyword>
<evidence type="ECO:0000313" key="5">
    <source>
        <dbReference type="EnsemblProtists" id="EKX43824"/>
    </source>
</evidence>
<dbReference type="OMA" id="HAIITCS"/>
<dbReference type="Pfam" id="PF13301">
    <property type="entry name" value="DUF4079"/>
    <property type="match status" value="1"/>
</dbReference>
<dbReference type="PANTHER" id="PTHR34679">
    <property type="match status" value="1"/>
</dbReference>